<evidence type="ECO:0000256" key="4">
    <source>
        <dbReference type="HAMAP-Rule" id="MF_00996"/>
    </source>
</evidence>
<reference evidence="5" key="1">
    <citation type="submission" date="2020-01" db="EMBL/GenBank/DDBJ databases">
        <authorList>
            <person name="Meier V. D."/>
            <person name="Meier V D."/>
        </authorList>
    </citation>
    <scope>NUCLEOTIDE SEQUENCE</scope>
    <source>
        <strain evidence="5">HLG_WM_MAG_12</strain>
    </source>
</reference>
<dbReference type="InterPro" id="IPR003773">
    <property type="entry name" value="Menaquinone_biosynth"/>
</dbReference>
<evidence type="ECO:0000256" key="2">
    <source>
        <dbReference type="ARBA" id="ARBA00022428"/>
    </source>
</evidence>
<protein>
    <recommendedName>
        <fullName evidence="4">1,4-dihydroxy-6-naphtoate synthase</fullName>
        <ecNumber evidence="4">4.1.99.29</ecNumber>
    </recommendedName>
    <alternativeName>
        <fullName evidence="4">Menaquinone biosynthetic enzyme MqnD</fullName>
    </alternativeName>
</protein>
<comment type="caution">
    <text evidence="4">Lacks conserved residue(s) required for the propagation of feature annotation.</text>
</comment>
<feature type="active site" description="Proton acceptor" evidence="4">
    <location>
        <position position="163"/>
    </location>
</feature>
<dbReference type="EMBL" id="CACVAW010000045">
    <property type="protein sequence ID" value="CAA6812074.1"/>
    <property type="molecule type" value="Genomic_DNA"/>
</dbReference>
<comment type="pathway">
    <text evidence="1 4">Quinol/quinone metabolism; menaquinone biosynthesis.</text>
</comment>
<sequence length="308" mass="35747">MEPVYELYIRIQNKLMRNKILNVAHSPDADDIFMYYAINFGWADDKALSFNNIALDIETLNEEALKGTYPISAISFGMYPLISNEYALLKTAMSFGEGYGPKLIKKKNKALKRNFKVALSGKYTTNAMLFRLAYPDARIIYKNFLDIEYSVLNDEVDVGVLIHESILDFDDKLECFDDIYNIWTNLIKEELPLPLGGMAIRRSIPLLQAIKSQKLLIHAINLGINNKNLISNMLHERNLLRIKDKMLKTYLDMYANDNSVEINEIQIESLQKLYDLGYKNNFYSNKINVKDMFLPTEYENLYTDLRKK</sequence>
<dbReference type="UniPathway" id="UPA00079"/>
<comment type="function">
    <text evidence="4">Catalyzes the conversion of cyclic dehypoxanthine futalosine (cyclic DHFL) into 1,4-dihydroxy-6-naphthoate, a step in the biosynthesis of menaquinone (MK, vitamin K2).</text>
</comment>
<dbReference type="Pfam" id="PF02621">
    <property type="entry name" value="VitK2_biosynth"/>
    <property type="match status" value="1"/>
</dbReference>
<dbReference type="GO" id="GO:0009234">
    <property type="term" value="P:menaquinone biosynthetic process"/>
    <property type="evidence" value="ECO:0007669"/>
    <property type="project" value="UniProtKB-UniRule"/>
</dbReference>
<name>A0A6S6T160_9BACT</name>
<keyword evidence="3 4" id="KW-0456">Lyase</keyword>
<gene>
    <name evidence="4" type="primary">mqnD</name>
    <name evidence="5" type="ORF">HELGO_WM21058</name>
</gene>
<accession>A0A6S6T160</accession>
<comment type="similarity">
    <text evidence="4">Belongs to the MqnA/MqnD family. MqnD subfamily.</text>
</comment>
<dbReference type="PANTHER" id="PTHR37167:SF1">
    <property type="entry name" value="1,4-DIHYDROXY-6-NAPHTOATE SYNTHASE"/>
    <property type="match status" value="1"/>
</dbReference>
<evidence type="ECO:0000256" key="3">
    <source>
        <dbReference type="ARBA" id="ARBA00023239"/>
    </source>
</evidence>
<dbReference type="GO" id="GO:0016830">
    <property type="term" value="F:carbon-carbon lyase activity"/>
    <property type="evidence" value="ECO:0007669"/>
    <property type="project" value="UniProtKB-UniRule"/>
</dbReference>
<proteinExistence type="inferred from homology"/>
<evidence type="ECO:0000256" key="1">
    <source>
        <dbReference type="ARBA" id="ARBA00004863"/>
    </source>
</evidence>
<dbReference type="InterPro" id="IPR030869">
    <property type="entry name" value="MqnD"/>
</dbReference>
<evidence type="ECO:0000313" key="5">
    <source>
        <dbReference type="EMBL" id="CAA6812074.1"/>
    </source>
</evidence>
<keyword evidence="2 4" id="KW-0474">Menaquinone biosynthesis</keyword>
<dbReference type="AlphaFoldDB" id="A0A6S6T160"/>
<dbReference type="PANTHER" id="PTHR37167">
    <property type="entry name" value="1,4-DIHYDROXY-6-NAPHTOATE SYNTHASE"/>
    <property type="match status" value="1"/>
</dbReference>
<dbReference type="SUPFAM" id="SSF53850">
    <property type="entry name" value="Periplasmic binding protein-like II"/>
    <property type="match status" value="1"/>
</dbReference>
<dbReference type="HAMAP" id="MF_00996">
    <property type="entry name" value="MqnD"/>
    <property type="match status" value="1"/>
</dbReference>
<dbReference type="Gene3D" id="3.40.190.10">
    <property type="entry name" value="Periplasmic binding protein-like II"/>
    <property type="match status" value="2"/>
</dbReference>
<comment type="catalytic activity">
    <reaction evidence="4">
        <text>cyclic dehypoxanthinylfutalosinate = 1,4-dihydroxy-6-naphthoate + dihydroxyacetone</text>
        <dbReference type="Rhea" id="RHEA:33087"/>
        <dbReference type="ChEBI" id="CHEBI:16016"/>
        <dbReference type="ChEBI" id="CHEBI:64254"/>
        <dbReference type="ChEBI" id="CHEBI:64270"/>
        <dbReference type="EC" id="4.1.99.29"/>
    </reaction>
</comment>
<organism evidence="5">
    <name type="scientific">uncultured Campylobacterales bacterium</name>
    <dbReference type="NCBI Taxonomy" id="352960"/>
    <lineage>
        <taxon>Bacteria</taxon>
        <taxon>Pseudomonadati</taxon>
        <taxon>Campylobacterota</taxon>
        <taxon>Epsilonproteobacteria</taxon>
        <taxon>Campylobacterales</taxon>
        <taxon>environmental samples</taxon>
    </lineage>
</organism>
<dbReference type="EC" id="4.1.99.29" evidence="4"/>